<evidence type="ECO:0000313" key="2">
    <source>
        <dbReference type="Proteomes" id="UP000321947"/>
    </source>
</evidence>
<sequence>MGSIHPRNPILLNTHLADPLPFSIPCANGAGIKGGRPLGNLCRLPKKMLHRQIPNSQLHGSRFQTLADEVEELAPSSNPLKRKLSMETIPENSIPGLSDSVVKVVYVV</sequence>
<reference evidence="1 2" key="1">
    <citation type="submission" date="2019-08" db="EMBL/GenBank/DDBJ databases">
        <title>Draft genome sequences of two oriental melons (Cucumis melo L. var makuwa).</title>
        <authorList>
            <person name="Kwon S.-Y."/>
        </authorList>
    </citation>
    <scope>NUCLEOTIDE SEQUENCE [LARGE SCALE GENOMIC DNA]</scope>
    <source>
        <strain evidence="2">cv. Chang Bougi</strain>
        <tissue evidence="1">Leaf</tissue>
    </source>
</reference>
<comment type="caution">
    <text evidence="1">The sequence shown here is derived from an EMBL/GenBank/DDBJ whole genome shotgun (WGS) entry which is preliminary data.</text>
</comment>
<dbReference type="AlphaFoldDB" id="A0A5D3C3G4"/>
<name>A0A5D3C3G4_CUCMM</name>
<organism evidence="1 2">
    <name type="scientific">Cucumis melo var. makuwa</name>
    <name type="common">Oriental melon</name>
    <dbReference type="NCBI Taxonomy" id="1194695"/>
    <lineage>
        <taxon>Eukaryota</taxon>
        <taxon>Viridiplantae</taxon>
        <taxon>Streptophyta</taxon>
        <taxon>Embryophyta</taxon>
        <taxon>Tracheophyta</taxon>
        <taxon>Spermatophyta</taxon>
        <taxon>Magnoliopsida</taxon>
        <taxon>eudicotyledons</taxon>
        <taxon>Gunneridae</taxon>
        <taxon>Pentapetalae</taxon>
        <taxon>rosids</taxon>
        <taxon>fabids</taxon>
        <taxon>Cucurbitales</taxon>
        <taxon>Cucurbitaceae</taxon>
        <taxon>Benincaseae</taxon>
        <taxon>Cucumis</taxon>
    </lineage>
</organism>
<evidence type="ECO:0000313" key="1">
    <source>
        <dbReference type="EMBL" id="TYK05870.1"/>
    </source>
</evidence>
<protein>
    <submittedName>
        <fullName evidence="1">Kinesin-like protein KIN12B</fullName>
    </submittedName>
</protein>
<gene>
    <name evidence="1" type="ORF">E5676_scaffold1465G00260</name>
</gene>
<dbReference type="EMBL" id="SSTD01013698">
    <property type="protein sequence ID" value="TYK05870.1"/>
    <property type="molecule type" value="Genomic_DNA"/>
</dbReference>
<accession>A0A5D3C3G4</accession>
<proteinExistence type="predicted"/>
<dbReference type="Proteomes" id="UP000321947">
    <property type="component" value="Unassembled WGS sequence"/>
</dbReference>